<evidence type="ECO:0000256" key="6">
    <source>
        <dbReference type="SAM" id="Phobius"/>
    </source>
</evidence>
<evidence type="ECO:0000256" key="5">
    <source>
        <dbReference type="ARBA" id="ARBA00038359"/>
    </source>
</evidence>
<feature type="transmembrane region" description="Helical" evidence="6">
    <location>
        <begin position="129"/>
        <end position="153"/>
    </location>
</feature>
<dbReference type="PANTHER" id="PTHR33048">
    <property type="entry name" value="PTH11-LIKE INTEGRAL MEMBRANE PROTEIN (AFU_ORTHOLOGUE AFUA_5G11245)"/>
    <property type="match status" value="1"/>
</dbReference>
<evidence type="ECO:0000313" key="8">
    <source>
        <dbReference type="EMBL" id="KAG5661960.1"/>
    </source>
</evidence>
<evidence type="ECO:0000256" key="2">
    <source>
        <dbReference type="ARBA" id="ARBA00022692"/>
    </source>
</evidence>
<comment type="caution">
    <text evidence="8">The sequence shown here is derived from an EMBL/GenBank/DDBJ whole genome shotgun (WGS) entry which is preliminary data.</text>
</comment>
<protein>
    <recommendedName>
        <fullName evidence="7">Rhodopsin domain-containing protein</fullName>
    </recommendedName>
</protein>
<dbReference type="Proteomes" id="UP000782241">
    <property type="component" value="Unassembled WGS sequence"/>
</dbReference>
<dbReference type="InterPro" id="IPR052337">
    <property type="entry name" value="SAT4-like"/>
</dbReference>
<feature type="transmembrane region" description="Helical" evidence="6">
    <location>
        <begin position="239"/>
        <end position="259"/>
    </location>
</feature>
<proteinExistence type="inferred from homology"/>
<sequence length="391" mass="43032">MTYLHCLAPGTSVFLNVLLEANPHTINMSQDVGAMPPPAGVIPDFDGSTALQSSIVIVYSCTFAFATITMCLRLYSAGFILRKLDWDIPLIVLAWGVSLGFFIGVVLAIPSGFGKHLWDVRATSLPGYFNLLLVLGLTYVWPPTLTKLAILVLYHRLIPNKGFHLGIYAIAAGLVIYTLVFTILLAWPCHPLKAGTTTCVVNLTISQGVLNIVSDAIVIVLPIPLIHRLNMPLRQRITAGILLALGSAVVIVSCIRFSYVQKMQDNPDITWTQASASQWSCIEMNTGIICNCLAHMKPFIRRHLPFLTKFVSRASSAQKSYPNQPSNSHSYNWRGDKVNHGYQLHSIGRSQQPPATETDNIVITNEYQVQFTESKNNGDASSTEDILRASH</sequence>
<keyword evidence="3 6" id="KW-1133">Transmembrane helix</keyword>
<keyword evidence="2 6" id="KW-0812">Transmembrane</keyword>
<keyword evidence="4 6" id="KW-0472">Membrane</keyword>
<feature type="transmembrane region" description="Helical" evidence="6">
    <location>
        <begin position="165"/>
        <end position="188"/>
    </location>
</feature>
<dbReference type="EMBL" id="JAGPUO010000006">
    <property type="protein sequence ID" value="KAG5661960.1"/>
    <property type="molecule type" value="Genomic_DNA"/>
</dbReference>
<feature type="transmembrane region" description="Helical" evidence="6">
    <location>
        <begin position="88"/>
        <end position="109"/>
    </location>
</feature>
<evidence type="ECO:0000256" key="3">
    <source>
        <dbReference type="ARBA" id="ARBA00022989"/>
    </source>
</evidence>
<comment type="subcellular location">
    <subcellularLocation>
        <location evidence="1">Membrane</location>
        <topology evidence="1">Multi-pass membrane protein</topology>
    </subcellularLocation>
</comment>
<dbReference type="AlphaFoldDB" id="A0A9P7HAE6"/>
<reference evidence="8" key="1">
    <citation type="submission" date="2021-04" db="EMBL/GenBank/DDBJ databases">
        <title>Draft genome of Fusarium avenaceum strain F156N33, isolated from an atmospheric sample in Virginia.</title>
        <authorList>
            <person name="Yang S."/>
            <person name="Vinatzer B.A."/>
            <person name="Coleman J."/>
        </authorList>
    </citation>
    <scope>NUCLEOTIDE SEQUENCE</scope>
    <source>
        <strain evidence="8">F156N33</strain>
    </source>
</reference>
<accession>A0A9P7HAE6</accession>
<evidence type="ECO:0000259" key="7">
    <source>
        <dbReference type="Pfam" id="PF20684"/>
    </source>
</evidence>
<dbReference type="InterPro" id="IPR049326">
    <property type="entry name" value="Rhodopsin_dom_fungi"/>
</dbReference>
<comment type="similarity">
    <text evidence="5">Belongs to the SAT4 family.</text>
</comment>
<gene>
    <name evidence="8" type="ORF">KAF25_004199</name>
</gene>
<keyword evidence="9" id="KW-1185">Reference proteome</keyword>
<dbReference type="GO" id="GO:0016020">
    <property type="term" value="C:membrane"/>
    <property type="evidence" value="ECO:0007669"/>
    <property type="project" value="UniProtKB-SubCell"/>
</dbReference>
<dbReference type="PANTHER" id="PTHR33048:SF129">
    <property type="entry name" value="INTEGRAL MEMBRANE PROTEIN-RELATED"/>
    <property type="match status" value="1"/>
</dbReference>
<evidence type="ECO:0000256" key="1">
    <source>
        <dbReference type="ARBA" id="ARBA00004141"/>
    </source>
</evidence>
<dbReference type="Pfam" id="PF20684">
    <property type="entry name" value="Fung_rhodopsin"/>
    <property type="match status" value="1"/>
</dbReference>
<evidence type="ECO:0000313" key="9">
    <source>
        <dbReference type="Proteomes" id="UP000782241"/>
    </source>
</evidence>
<organism evidence="8 9">
    <name type="scientific">Fusarium avenaceum</name>
    <dbReference type="NCBI Taxonomy" id="40199"/>
    <lineage>
        <taxon>Eukaryota</taxon>
        <taxon>Fungi</taxon>
        <taxon>Dikarya</taxon>
        <taxon>Ascomycota</taxon>
        <taxon>Pezizomycotina</taxon>
        <taxon>Sordariomycetes</taxon>
        <taxon>Hypocreomycetidae</taxon>
        <taxon>Hypocreales</taxon>
        <taxon>Nectriaceae</taxon>
        <taxon>Fusarium</taxon>
        <taxon>Fusarium tricinctum species complex</taxon>
    </lineage>
</organism>
<feature type="domain" description="Rhodopsin" evidence="7">
    <location>
        <begin position="72"/>
        <end position="302"/>
    </location>
</feature>
<feature type="transmembrane region" description="Helical" evidence="6">
    <location>
        <begin position="55"/>
        <end position="76"/>
    </location>
</feature>
<evidence type="ECO:0000256" key="4">
    <source>
        <dbReference type="ARBA" id="ARBA00023136"/>
    </source>
</evidence>
<name>A0A9P7HAE6_9HYPO</name>
<feature type="transmembrane region" description="Helical" evidence="6">
    <location>
        <begin position="208"/>
        <end position="227"/>
    </location>
</feature>